<evidence type="ECO:0008006" key="6">
    <source>
        <dbReference type="Google" id="ProtNLM"/>
    </source>
</evidence>
<dbReference type="CDD" id="cd05233">
    <property type="entry name" value="SDR_c"/>
    <property type="match status" value="1"/>
</dbReference>
<dbReference type="PROSITE" id="PS00061">
    <property type="entry name" value="ADH_SHORT"/>
    <property type="match status" value="1"/>
</dbReference>
<dbReference type="AlphaFoldDB" id="A0A1A3HB17"/>
<gene>
    <name evidence="4" type="ORF">A5630_15485</name>
</gene>
<comment type="caution">
    <text evidence="4">The sequence shown here is derived from an EMBL/GenBank/DDBJ whole genome shotgun (WGS) entry which is preliminary data.</text>
</comment>
<dbReference type="InterPro" id="IPR002347">
    <property type="entry name" value="SDR_fam"/>
</dbReference>
<proteinExistence type="inferred from homology"/>
<dbReference type="Proteomes" id="UP000093898">
    <property type="component" value="Unassembled WGS sequence"/>
</dbReference>
<dbReference type="Pfam" id="PF13561">
    <property type="entry name" value="adh_short_C2"/>
    <property type="match status" value="1"/>
</dbReference>
<dbReference type="FunFam" id="3.40.50.720:FF:000084">
    <property type="entry name" value="Short-chain dehydrogenase reductase"/>
    <property type="match status" value="1"/>
</dbReference>
<evidence type="ECO:0000256" key="1">
    <source>
        <dbReference type="ARBA" id="ARBA00006484"/>
    </source>
</evidence>
<evidence type="ECO:0000256" key="3">
    <source>
        <dbReference type="ARBA" id="ARBA00023027"/>
    </source>
</evidence>
<dbReference type="InterPro" id="IPR023985">
    <property type="entry name" value="SDR_subfam_1"/>
</dbReference>
<reference evidence="4 5" key="1">
    <citation type="submission" date="2016-06" db="EMBL/GenBank/DDBJ databases">
        <authorList>
            <person name="Kjaerup R.B."/>
            <person name="Dalgaard T.S."/>
            <person name="Juul-Madsen H.R."/>
        </authorList>
    </citation>
    <scope>NUCLEOTIDE SEQUENCE [LARGE SCALE GENOMIC DNA]</scope>
    <source>
        <strain evidence="4 5">1127319.6</strain>
    </source>
</reference>
<sequence length="280" mass="30075">MNRFNSQVVFITGAARGQGRAHAVRFAAEGASIIAVDACAPMPGTKYSMATEQDLAETRRLVESVGGQIVIVRADVRSQAQLDRAVAEGVERFGGLDVVIANAGIFTHTENTWLMTEEEWSTTIDVDLSGVWRTCKAAIPALIAGGRGGSILMISSSNGYRAEKGHSSYGAAKLGMVALMRTLAAELADHLIRVNTVHPTTVKTDMMWNDAMLEIFGTGHTTATIDPEVWWKTASSINLLPTPVLEPDDVSALLLFLASEEGRFITAAEVPIDAGYIRKN</sequence>
<dbReference type="InterPro" id="IPR036291">
    <property type="entry name" value="NAD(P)-bd_dom_sf"/>
</dbReference>
<dbReference type="PRINTS" id="PR00081">
    <property type="entry name" value="GDHRDH"/>
</dbReference>
<comment type="similarity">
    <text evidence="1">Belongs to the short-chain dehydrogenases/reductases (SDR) family.</text>
</comment>
<keyword evidence="2" id="KW-0560">Oxidoreductase</keyword>
<accession>A0A1A3HB17</accession>
<dbReference type="NCBIfam" id="NF009467">
    <property type="entry name" value="PRK12826.1-3"/>
    <property type="match status" value="1"/>
</dbReference>
<name>A0A1A3HB17_MYCMU</name>
<keyword evidence="3" id="KW-0520">NAD</keyword>
<evidence type="ECO:0000313" key="4">
    <source>
        <dbReference type="EMBL" id="OBJ44808.1"/>
    </source>
</evidence>
<dbReference type="NCBIfam" id="TIGR03971">
    <property type="entry name" value="SDR_subfam_1"/>
    <property type="match status" value="1"/>
</dbReference>
<evidence type="ECO:0000256" key="2">
    <source>
        <dbReference type="ARBA" id="ARBA00023002"/>
    </source>
</evidence>
<dbReference type="SUPFAM" id="SSF51735">
    <property type="entry name" value="NAD(P)-binding Rossmann-fold domains"/>
    <property type="match status" value="1"/>
</dbReference>
<dbReference type="GO" id="GO:0016491">
    <property type="term" value="F:oxidoreductase activity"/>
    <property type="evidence" value="ECO:0007669"/>
    <property type="project" value="UniProtKB-KW"/>
</dbReference>
<dbReference type="PRINTS" id="PR00080">
    <property type="entry name" value="SDRFAMILY"/>
</dbReference>
<evidence type="ECO:0000313" key="5">
    <source>
        <dbReference type="Proteomes" id="UP000093898"/>
    </source>
</evidence>
<dbReference type="RefSeq" id="WP_064979387.1">
    <property type="nucleotide sequence ID" value="NZ_LZLC01000052.1"/>
</dbReference>
<organism evidence="4 5">
    <name type="scientific">Mycolicibacterium mucogenicum</name>
    <name type="common">Mycobacterium mucogenicum</name>
    <dbReference type="NCBI Taxonomy" id="56689"/>
    <lineage>
        <taxon>Bacteria</taxon>
        <taxon>Bacillati</taxon>
        <taxon>Actinomycetota</taxon>
        <taxon>Actinomycetes</taxon>
        <taxon>Mycobacteriales</taxon>
        <taxon>Mycobacteriaceae</taxon>
        <taxon>Mycolicibacterium</taxon>
    </lineage>
</organism>
<dbReference type="PANTHER" id="PTHR24321:SF8">
    <property type="entry name" value="ESTRADIOL 17-BETA-DEHYDROGENASE 8-RELATED"/>
    <property type="match status" value="1"/>
</dbReference>
<dbReference type="InterPro" id="IPR020904">
    <property type="entry name" value="Sc_DH/Rdtase_CS"/>
</dbReference>
<dbReference type="PANTHER" id="PTHR24321">
    <property type="entry name" value="DEHYDROGENASES, SHORT CHAIN"/>
    <property type="match status" value="1"/>
</dbReference>
<dbReference type="OrthoDB" id="5173603at2"/>
<dbReference type="Gene3D" id="3.40.50.720">
    <property type="entry name" value="NAD(P)-binding Rossmann-like Domain"/>
    <property type="match status" value="1"/>
</dbReference>
<dbReference type="EMBL" id="LZLC01000052">
    <property type="protein sequence ID" value="OBJ44808.1"/>
    <property type="molecule type" value="Genomic_DNA"/>
</dbReference>
<protein>
    <recommendedName>
        <fullName evidence="6">3-ketoacyl-ACP reductase</fullName>
    </recommendedName>
</protein>